<feature type="domain" description="Pectinesterase catalytic" evidence="8">
    <location>
        <begin position="25"/>
        <end position="321"/>
    </location>
</feature>
<protein>
    <recommendedName>
        <fullName evidence="7">Pectinesterase</fullName>
        <ecNumber evidence="7">3.1.1.11</ecNumber>
    </recommendedName>
</protein>
<dbReference type="PANTHER" id="PTHR31707">
    <property type="entry name" value="PECTINESTERASE"/>
    <property type="match status" value="1"/>
</dbReference>
<evidence type="ECO:0000256" key="7">
    <source>
        <dbReference type="RuleBase" id="RU000589"/>
    </source>
</evidence>
<dbReference type="GO" id="GO:0030599">
    <property type="term" value="F:pectinesterase activity"/>
    <property type="evidence" value="ECO:0007669"/>
    <property type="project" value="UniProtKB-UniRule"/>
</dbReference>
<dbReference type="GO" id="GO:0042545">
    <property type="term" value="P:cell wall modification"/>
    <property type="evidence" value="ECO:0007669"/>
    <property type="project" value="UniProtKB-UniRule"/>
</dbReference>
<feature type="signal peptide" evidence="7">
    <location>
        <begin position="1"/>
        <end position="18"/>
    </location>
</feature>
<evidence type="ECO:0000256" key="5">
    <source>
        <dbReference type="ARBA" id="ARBA00023085"/>
    </source>
</evidence>
<keyword evidence="5 7" id="KW-0063">Aspartyl esterase</keyword>
<dbReference type="Proteomes" id="UP001428341">
    <property type="component" value="Unassembled WGS sequence"/>
</dbReference>
<evidence type="ECO:0000313" key="10">
    <source>
        <dbReference type="Proteomes" id="UP001428341"/>
    </source>
</evidence>
<dbReference type="InterPro" id="IPR000070">
    <property type="entry name" value="Pectinesterase_cat"/>
</dbReference>
<dbReference type="GO" id="GO:0045490">
    <property type="term" value="P:pectin catabolic process"/>
    <property type="evidence" value="ECO:0007669"/>
    <property type="project" value="UniProtKB-UniRule"/>
</dbReference>
<evidence type="ECO:0000256" key="1">
    <source>
        <dbReference type="ARBA" id="ARBA00005184"/>
    </source>
</evidence>
<dbReference type="EC" id="3.1.1.11" evidence="7"/>
<gene>
    <name evidence="9" type="ORF">WN944_006019</name>
</gene>
<accession>A0AAP0QPB2</accession>
<name>A0AAP0QPB2_9ROSI</name>
<dbReference type="Pfam" id="PF01095">
    <property type="entry name" value="Pectinesterase"/>
    <property type="match status" value="1"/>
</dbReference>
<comment type="caution">
    <text evidence="9">The sequence shown here is derived from an EMBL/GenBank/DDBJ whole genome shotgun (WGS) entry which is preliminary data.</text>
</comment>
<dbReference type="AlphaFoldDB" id="A0AAP0QPB2"/>
<keyword evidence="10" id="KW-1185">Reference proteome</keyword>
<evidence type="ECO:0000256" key="2">
    <source>
        <dbReference type="ARBA" id="ARBA00006027"/>
    </source>
</evidence>
<dbReference type="FunFam" id="2.160.20.10:FF:000001">
    <property type="entry name" value="Pectinesterase"/>
    <property type="match status" value="1"/>
</dbReference>
<dbReference type="InterPro" id="IPR033131">
    <property type="entry name" value="Pectinesterase_Asp_AS"/>
</dbReference>
<feature type="chain" id="PRO_5042665851" description="Pectinesterase" evidence="7">
    <location>
        <begin position="19"/>
        <end position="336"/>
    </location>
</feature>
<reference evidence="9 10" key="1">
    <citation type="submission" date="2024-05" db="EMBL/GenBank/DDBJ databases">
        <title>Haplotype-resolved chromosome-level genome assembly of Huyou (Citrus changshanensis).</title>
        <authorList>
            <person name="Miao C."/>
            <person name="Chen W."/>
            <person name="Wu Y."/>
            <person name="Wang L."/>
            <person name="Zhao S."/>
            <person name="Grierson D."/>
            <person name="Xu C."/>
            <person name="Chen K."/>
        </authorList>
    </citation>
    <scope>NUCLEOTIDE SEQUENCE [LARGE SCALE GENOMIC DNA]</scope>
    <source>
        <strain evidence="9">01-14</strain>
        <tissue evidence="9">Leaf</tissue>
    </source>
</reference>
<comment type="pathway">
    <text evidence="1 7">Glycan metabolism; pectin degradation; 2-dehydro-3-deoxy-D-gluconate from pectin: step 1/5.</text>
</comment>
<dbReference type="EMBL" id="JBCGBO010000003">
    <property type="protein sequence ID" value="KAK9214033.1"/>
    <property type="molecule type" value="Genomic_DNA"/>
</dbReference>
<evidence type="ECO:0000313" key="9">
    <source>
        <dbReference type="EMBL" id="KAK9214033.1"/>
    </source>
</evidence>
<feature type="active site" evidence="6">
    <location>
        <position position="176"/>
    </location>
</feature>
<dbReference type="InterPro" id="IPR012334">
    <property type="entry name" value="Pectin_lyas_fold"/>
</dbReference>
<comment type="catalytic activity">
    <reaction evidence="7">
        <text>[(1-&gt;4)-alpha-D-galacturonosyl methyl ester](n) + n H2O = [(1-&gt;4)-alpha-D-galacturonosyl](n) + n methanol + n H(+)</text>
        <dbReference type="Rhea" id="RHEA:22380"/>
        <dbReference type="Rhea" id="RHEA-COMP:14570"/>
        <dbReference type="Rhea" id="RHEA-COMP:14573"/>
        <dbReference type="ChEBI" id="CHEBI:15377"/>
        <dbReference type="ChEBI" id="CHEBI:15378"/>
        <dbReference type="ChEBI" id="CHEBI:17790"/>
        <dbReference type="ChEBI" id="CHEBI:140522"/>
        <dbReference type="ChEBI" id="CHEBI:140523"/>
        <dbReference type="EC" id="3.1.1.11"/>
    </reaction>
</comment>
<evidence type="ECO:0000256" key="4">
    <source>
        <dbReference type="ARBA" id="ARBA00022801"/>
    </source>
</evidence>
<comment type="similarity">
    <text evidence="2">In the N-terminal section; belongs to the PMEI family.</text>
</comment>
<dbReference type="PROSITE" id="PS00503">
    <property type="entry name" value="PECTINESTERASE_2"/>
    <property type="match status" value="1"/>
</dbReference>
<comment type="similarity">
    <text evidence="3">In the C-terminal section; belongs to the pectinesterase family.</text>
</comment>
<dbReference type="InterPro" id="IPR011050">
    <property type="entry name" value="Pectin_lyase_fold/virulence"/>
</dbReference>
<proteinExistence type="inferred from homology"/>
<dbReference type="Gene3D" id="2.160.20.10">
    <property type="entry name" value="Single-stranded right-handed beta-helix, Pectin lyase-like"/>
    <property type="match status" value="1"/>
</dbReference>
<evidence type="ECO:0000259" key="8">
    <source>
        <dbReference type="Pfam" id="PF01095"/>
    </source>
</evidence>
<evidence type="ECO:0000256" key="3">
    <source>
        <dbReference type="ARBA" id="ARBA00007786"/>
    </source>
</evidence>
<organism evidence="9 10">
    <name type="scientific">Citrus x changshan-huyou</name>
    <dbReference type="NCBI Taxonomy" id="2935761"/>
    <lineage>
        <taxon>Eukaryota</taxon>
        <taxon>Viridiplantae</taxon>
        <taxon>Streptophyta</taxon>
        <taxon>Embryophyta</taxon>
        <taxon>Tracheophyta</taxon>
        <taxon>Spermatophyta</taxon>
        <taxon>Magnoliopsida</taxon>
        <taxon>eudicotyledons</taxon>
        <taxon>Gunneridae</taxon>
        <taxon>Pentapetalae</taxon>
        <taxon>rosids</taxon>
        <taxon>malvids</taxon>
        <taxon>Sapindales</taxon>
        <taxon>Rutaceae</taxon>
        <taxon>Aurantioideae</taxon>
        <taxon>Citrus</taxon>
    </lineage>
</organism>
<keyword evidence="7" id="KW-0732">Signal</keyword>
<evidence type="ECO:0000256" key="6">
    <source>
        <dbReference type="PROSITE-ProRule" id="PRU10040"/>
    </source>
</evidence>
<dbReference type="SUPFAM" id="SSF51126">
    <property type="entry name" value="Pectin lyase-like"/>
    <property type="match status" value="1"/>
</dbReference>
<keyword evidence="4 7" id="KW-0378">Hydrolase</keyword>
<sequence>MAWLIIILLTLCCHMSQGQITQRIDVIVAQDGSGNYTKISDAILAAPSFRRKPYYIKIKEGNYTEYVVVGREKTNLVLIGNGINNTIISGNKSHGKDHLSTYQTATVAIKGAGFVAMNITFENTAGPDQETGQAVALVSEVDSAFYRCKLDGYQDTLYAKSNKQFYRECDIYGTIDFIFGDASAVFQNCNIYVRFLGGNVKTITAEGREKPEGNGGIIIHNCTITAAEDFSENRTSIKTYMGRPWRNYSRTVILQTFLDEIIDPEGWLEWQGQSVDTIYYAEYNNRGRGSNTTGRVRWKGFRIIKRLEAENFTVKKFISGNKWIPSTGIPFFPGLL</sequence>